<evidence type="ECO:0000259" key="1">
    <source>
        <dbReference type="SMART" id="SM00849"/>
    </source>
</evidence>
<dbReference type="SMART" id="SM00849">
    <property type="entry name" value="Lactamase_B"/>
    <property type="match status" value="1"/>
</dbReference>
<dbReference type="InterPro" id="IPR050662">
    <property type="entry name" value="Sec-metab_biosynth-thioest"/>
</dbReference>
<dbReference type="Gene3D" id="3.60.15.10">
    <property type="entry name" value="Ribonuclease Z/Hydroxyacylglutathione hydrolase-like"/>
    <property type="match status" value="1"/>
</dbReference>
<dbReference type="Pfam" id="PF00753">
    <property type="entry name" value="Lactamase_B"/>
    <property type="match status" value="1"/>
</dbReference>
<evidence type="ECO:0000313" key="2">
    <source>
        <dbReference type="EMBL" id="VAW23560.1"/>
    </source>
</evidence>
<dbReference type="InterPro" id="IPR036388">
    <property type="entry name" value="WH-like_DNA-bd_sf"/>
</dbReference>
<dbReference type="PANTHER" id="PTHR23131:SF0">
    <property type="entry name" value="ENDORIBONUCLEASE LACTB2"/>
    <property type="match status" value="1"/>
</dbReference>
<dbReference type="CDD" id="cd16278">
    <property type="entry name" value="metallo-hydrolase-like_MBL-fold"/>
    <property type="match status" value="1"/>
</dbReference>
<reference evidence="2" key="1">
    <citation type="submission" date="2018-06" db="EMBL/GenBank/DDBJ databases">
        <authorList>
            <person name="Zhirakovskaya E."/>
        </authorList>
    </citation>
    <scope>NUCLEOTIDE SEQUENCE</scope>
</reference>
<name>A0A3B0U3L2_9ZZZZ</name>
<dbReference type="PANTHER" id="PTHR23131">
    <property type="entry name" value="ENDORIBONUCLEASE LACTB2"/>
    <property type="match status" value="1"/>
</dbReference>
<keyword evidence="2" id="KW-0378">Hydrolase</keyword>
<gene>
    <name evidence="2" type="ORF">MNBD_ALPHA11-2421</name>
</gene>
<dbReference type="InterPro" id="IPR001279">
    <property type="entry name" value="Metallo-B-lactamas"/>
</dbReference>
<dbReference type="InterPro" id="IPR036866">
    <property type="entry name" value="RibonucZ/Hydroxyglut_hydro"/>
</dbReference>
<dbReference type="GO" id="GO:0016787">
    <property type="term" value="F:hydrolase activity"/>
    <property type="evidence" value="ECO:0007669"/>
    <property type="project" value="UniProtKB-KW"/>
</dbReference>
<feature type="domain" description="Metallo-beta-lactamase" evidence="1">
    <location>
        <begin position="1"/>
        <end position="168"/>
    </location>
</feature>
<dbReference type="Gene3D" id="1.10.10.10">
    <property type="entry name" value="Winged helix-like DNA-binding domain superfamily/Winged helix DNA-binding domain"/>
    <property type="match status" value="1"/>
</dbReference>
<feature type="non-terminal residue" evidence="2">
    <location>
        <position position="1"/>
    </location>
</feature>
<dbReference type="AlphaFoldDB" id="A0A3B0U3L2"/>
<sequence length="260" mass="29110">QEIVIIDPGPDIDDHFEALIRAANGRDVLAILLTHTHKDHCAIARRLGEKLGAPIWFGGQHRLSRKKRMFEANLLHKACDWDLRPDKNLENGESFKVDDLIIETIGTPGHCANHLSFGIRGQKFLFSGDHVMGWNSTLVATPDGSLADYFNSMDRLIAQSWSHYLPGHGDEIADLGQGKNAKTFTADLRRHRQTRNTQILELVSKGPVKPAEIVKSIYPDASAKIRIAAMMTVMAHVEYLEQKEKLIVKRGLFTTKIMTG</sequence>
<organism evidence="2">
    <name type="scientific">hydrothermal vent metagenome</name>
    <dbReference type="NCBI Taxonomy" id="652676"/>
    <lineage>
        <taxon>unclassified sequences</taxon>
        <taxon>metagenomes</taxon>
        <taxon>ecological metagenomes</taxon>
    </lineage>
</organism>
<accession>A0A3B0U3L2</accession>
<dbReference type="SUPFAM" id="SSF56281">
    <property type="entry name" value="Metallo-hydrolase/oxidoreductase"/>
    <property type="match status" value="1"/>
</dbReference>
<dbReference type="EMBL" id="UOEQ01000474">
    <property type="protein sequence ID" value="VAW23560.1"/>
    <property type="molecule type" value="Genomic_DNA"/>
</dbReference>
<proteinExistence type="predicted"/>
<protein>
    <submittedName>
        <fullName evidence="2">MBL-fold metallo-hydrolase superfamily</fullName>
    </submittedName>
</protein>